<accession>A0A9D0Z0Z7</accession>
<dbReference type="Gene3D" id="2.40.260.10">
    <property type="entry name" value="Sortase"/>
    <property type="match status" value="1"/>
</dbReference>
<organism evidence="2 3">
    <name type="scientific">Candidatus Faecenecus gallistercoris</name>
    <dbReference type="NCBI Taxonomy" id="2840793"/>
    <lineage>
        <taxon>Bacteria</taxon>
        <taxon>Bacillati</taxon>
        <taxon>Bacillota</taxon>
        <taxon>Bacillota incertae sedis</taxon>
        <taxon>Candidatus Faecenecus</taxon>
    </lineage>
</organism>
<dbReference type="EMBL" id="DVFU01000033">
    <property type="protein sequence ID" value="HIQ64438.1"/>
    <property type="molecule type" value="Genomic_DNA"/>
</dbReference>
<protein>
    <submittedName>
        <fullName evidence="2">Class B sortase</fullName>
    </submittedName>
</protein>
<evidence type="ECO:0000256" key="1">
    <source>
        <dbReference type="SAM" id="Phobius"/>
    </source>
</evidence>
<dbReference type="Proteomes" id="UP000886725">
    <property type="component" value="Unassembled WGS sequence"/>
</dbReference>
<reference evidence="2" key="2">
    <citation type="journal article" date="2021" name="PeerJ">
        <title>Extensive microbial diversity within the chicken gut microbiome revealed by metagenomics and culture.</title>
        <authorList>
            <person name="Gilroy R."/>
            <person name="Ravi A."/>
            <person name="Getino M."/>
            <person name="Pursley I."/>
            <person name="Horton D.L."/>
            <person name="Alikhan N.F."/>
            <person name="Baker D."/>
            <person name="Gharbi K."/>
            <person name="Hall N."/>
            <person name="Watson M."/>
            <person name="Adriaenssens E.M."/>
            <person name="Foster-Nyarko E."/>
            <person name="Jarju S."/>
            <person name="Secka A."/>
            <person name="Antonio M."/>
            <person name="Oren A."/>
            <person name="Chaudhuri R.R."/>
            <person name="La Ragione R."/>
            <person name="Hildebrand F."/>
            <person name="Pallen M.J."/>
        </authorList>
    </citation>
    <scope>NUCLEOTIDE SEQUENCE</scope>
    <source>
        <strain evidence="2">CHK165-10780</strain>
    </source>
</reference>
<gene>
    <name evidence="2" type="ORF">IAC85_01740</name>
</gene>
<comment type="caution">
    <text evidence="2">The sequence shown here is derived from an EMBL/GenBank/DDBJ whole genome shotgun (WGS) entry which is preliminary data.</text>
</comment>
<feature type="transmembrane region" description="Helical" evidence="1">
    <location>
        <begin position="12"/>
        <end position="31"/>
    </location>
</feature>
<keyword evidence="1" id="KW-1133">Transmembrane helix</keyword>
<sequence length="257" mass="29816">MKKKREKKNNNKVNIIVMAVFLIAVVILLAVEGTKLYQEYSNTTPYYEVEDRLTQVDETTLGTQYPIGWIRVQGTDIDYPLVYESISIYESGTDYIWTTYVPEGEENRMVVYGHNLRNVSSNPLIADPEHTRFEQLMSFTDYDFAKENQYVQLTLNGENVLYKIYAVGFVTEEGDTGYYTENKEEAETYIKQAKENSLYDYDVDVNGNDKIISLVTCTRYFGIDGPTQFRVDLRKVRDDEKITKSKVTTTDNYDIIK</sequence>
<dbReference type="InterPro" id="IPR009835">
    <property type="entry name" value="SrtB"/>
</dbReference>
<evidence type="ECO:0000313" key="3">
    <source>
        <dbReference type="Proteomes" id="UP000886725"/>
    </source>
</evidence>
<dbReference type="SUPFAM" id="SSF63817">
    <property type="entry name" value="Sortase"/>
    <property type="match status" value="1"/>
</dbReference>
<reference evidence="2" key="1">
    <citation type="submission" date="2020-10" db="EMBL/GenBank/DDBJ databases">
        <authorList>
            <person name="Gilroy R."/>
        </authorList>
    </citation>
    <scope>NUCLEOTIDE SEQUENCE</scope>
    <source>
        <strain evidence="2">CHK165-10780</strain>
    </source>
</reference>
<name>A0A9D0Z0Z7_9FIRM</name>
<keyword evidence="1" id="KW-0472">Membrane</keyword>
<evidence type="ECO:0000313" key="2">
    <source>
        <dbReference type="EMBL" id="HIQ64438.1"/>
    </source>
</evidence>
<proteinExistence type="predicted"/>
<dbReference type="AlphaFoldDB" id="A0A9D0Z0Z7"/>
<dbReference type="InterPro" id="IPR023365">
    <property type="entry name" value="Sortase_dom-sf"/>
</dbReference>
<keyword evidence="1" id="KW-0812">Transmembrane</keyword>
<dbReference type="CDD" id="cd05826">
    <property type="entry name" value="Sortase_B"/>
    <property type="match status" value="1"/>
</dbReference>